<reference evidence="2 3" key="1">
    <citation type="submission" date="2019-12" db="EMBL/GenBank/DDBJ databases">
        <title>Genomic-based taxomic classification of the family Erythrobacteraceae.</title>
        <authorList>
            <person name="Xu L."/>
        </authorList>
    </citation>
    <scope>NUCLEOTIDE SEQUENCE [LARGE SCALE GENOMIC DNA]</scope>
    <source>
        <strain evidence="2 3">MCCC 1A09962</strain>
    </source>
</reference>
<comment type="caution">
    <text evidence="2">The sequence shown here is derived from an EMBL/GenBank/DDBJ whole genome shotgun (WGS) entry which is preliminary data.</text>
</comment>
<keyword evidence="3" id="KW-1185">Reference proteome</keyword>
<proteinExistence type="predicted"/>
<feature type="signal peptide" evidence="1">
    <location>
        <begin position="1"/>
        <end position="31"/>
    </location>
</feature>
<feature type="chain" id="PRO_5032508724" evidence="1">
    <location>
        <begin position="32"/>
        <end position="159"/>
    </location>
</feature>
<protein>
    <submittedName>
        <fullName evidence="2">DUF411 domain-containing protein</fullName>
    </submittedName>
</protein>
<gene>
    <name evidence="2" type="ORF">GRI38_03420</name>
</gene>
<evidence type="ECO:0000256" key="1">
    <source>
        <dbReference type="SAM" id="SignalP"/>
    </source>
</evidence>
<dbReference type="SUPFAM" id="SSF52833">
    <property type="entry name" value="Thioredoxin-like"/>
    <property type="match status" value="1"/>
</dbReference>
<name>A0A844ZD26_9SPHN</name>
<accession>A0A844ZD26</accession>
<evidence type="ECO:0000313" key="3">
    <source>
        <dbReference type="Proteomes" id="UP000433104"/>
    </source>
</evidence>
<dbReference type="InterPro" id="IPR036249">
    <property type="entry name" value="Thioredoxin-like_sf"/>
</dbReference>
<dbReference type="Pfam" id="PF04214">
    <property type="entry name" value="DUF411"/>
    <property type="match status" value="1"/>
</dbReference>
<dbReference type="PROSITE" id="PS51257">
    <property type="entry name" value="PROKAR_LIPOPROTEIN"/>
    <property type="match status" value="1"/>
</dbReference>
<dbReference type="InterPro" id="IPR007332">
    <property type="entry name" value="DUF411"/>
</dbReference>
<dbReference type="AlphaFoldDB" id="A0A844ZD26"/>
<keyword evidence="1" id="KW-0732">Signal</keyword>
<organism evidence="2 3">
    <name type="scientific">Parapontixanthobacter aurantiacus</name>
    <dbReference type="NCBI Taxonomy" id="1463599"/>
    <lineage>
        <taxon>Bacteria</taxon>
        <taxon>Pseudomonadati</taxon>
        <taxon>Pseudomonadota</taxon>
        <taxon>Alphaproteobacteria</taxon>
        <taxon>Sphingomonadales</taxon>
        <taxon>Erythrobacteraceae</taxon>
        <taxon>Parapontixanthobacter</taxon>
    </lineage>
</organism>
<evidence type="ECO:0000313" key="2">
    <source>
        <dbReference type="EMBL" id="MXO85076.1"/>
    </source>
</evidence>
<dbReference type="EMBL" id="WTYW01000001">
    <property type="protein sequence ID" value="MXO85076.1"/>
    <property type="molecule type" value="Genomic_DNA"/>
</dbReference>
<sequence length="159" mass="16752">MHKIPFSSSRLRSLTGGLALVAALSACAAQAAELTMFRDPNCGCCLAWAEHMEQGEKHDVTTIDHPDMGSVKAENGVPDDLRSCHTVLVDGYVIEGHVPAADVERLLAERPEGVTGLAVAGMPMGSPGMEHGDHRQPFEVIAFGPAGRSVWASYEGSGA</sequence>
<dbReference type="Proteomes" id="UP000433104">
    <property type="component" value="Unassembled WGS sequence"/>
</dbReference>
<dbReference type="OrthoDB" id="14727at2"/>